<dbReference type="Gene3D" id="3.40.50.2000">
    <property type="entry name" value="Glycogen Phosphorylase B"/>
    <property type="match status" value="2"/>
</dbReference>
<keyword evidence="5" id="KW-1185">Reference proteome</keyword>
<dbReference type="EMBL" id="CP073355">
    <property type="protein sequence ID" value="URA10850.1"/>
    <property type="molecule type" value="Genomic_DNA"/>
</dbReference>
<dbReference type="KEGG" id="taqu:KDW03_03325"/>
<evidence type="ECO:0000259" key="3">
    <source>
        <dbReference type="Pfam" id="PF13439"/>
    </source>
</evidence>
<dbReference type="InterPro" id="IPR028098">
    <property type="entry name" value="Glyco_trans_4-like_N"/>
</dbReference>
<evidence type="ECO:0000259" key="2">
    <source>
        <dbReference type="Pfam" id="PF00534"/>
    </source>
</evidence>
<name>A0AAX3BF03_9SPIR</name>
<dbReference type="SUPFAM" id="SSF53756">
    <property type="entry name" value="UDP-Glycosyltransferase/glycogen phosphorylase"/>
    <property type="match status" value="1"/>
</dbReference>
<dbReference type="Proteomes" id="UP001056539">
    <property type="component" value="Chromosome"/>
</dbReference>
<dbReference type="InterPro" id="IPR001296">
    <property type="entry name" value="Glyco_trans_1"/>
</dbReference>
<evidence type="ECO:0000313" key="4">
    <source>
        <dbReference type="EMBL" id="URA10850.1"/>
    </source>
</evidence>
<protein>
    <submittedName>
        <fullName evidence="4">Glycosyltransferase family 4 protein</fullName>
    </submittedName>
</protein>
<dbReference type="GO" id="GO:0009103">
    <property type="term" value="P:lipopolysaccharide biosynthetic process"/>
    <property type="evidence" value="ECO:0007669"/>
    <property type="project" value="TreeGrafter"/>
</dbReference>
<dbReference type="RefSeq" id="WP_271435977.1">
    <property type="nucleotide sequence ID" value="NZ_CP073355.1"/>
</dbReference>
<dbReference type="GO" id="GO:0016757">
    <property type="term" value="F:glycosyltransferase activity"/>
    <property type="evidence" value="ECO:0007669"/>
    <property type="project" value="InterPro"/>
</dbReference>
<organism evidence="4 5">
    <name type="scientific">Thermospira aquatica</name>
    <dbReference type="NCBI Taxonomy" id="2828656"/>
    <lineage>
        <taxon>Bacteria</taxon>
        <taxon>Pseudomonadati</taxon>
        <taxon>Spirochaetota</taxon>
        <taxon>Spirochaetia</taxon>
        <taxon>Brevinematales</taxon>
        <taxon>Thermospiraceae</taxon>
        <taxon>Thermospira</taxon>
    </lineage>
</organism>
<dbReference type="PANTHER" id="PTHR46401">
    <property type="entry name" value="GLYCOSYLTRANSFERASE WBBK-RELATED"/>
    <property type="match status" value="1"/>
</dbReference>
<dbReference type="Pfam" id="PF00534">
    <property type="entry name" value="Glycos_transf_1"/>
    <property type="match status" value="1"/>
</dbReference>
<feature type="domain" description="Glycosyltransferase subfamily 4-like N-terminal" evidence="3">
    <location>
        <begin position="16"/>
        <end position="174"/>
    </location>
</feature>
<sequence>MTVLFDHQVFSLQRFGGISRYFYELMRHFSHMSDMDFELPLAVTSNVYMRSLFPEKYREYPARGKKFVGIFQFAINSLYTLRERKKHTYDVFHPTYYFPYFHDWGKPLVVTIHDMIPERFPGDFRGLVVTREWKRIFAHRADKIIAVSENTKKDIVELYGIKEEKIVVIHHGISFSPEIMERAHFTKPVFQRYVLFVGVRRGYKNFERMVKALAPLIKKDLIDGLVCVGGGSFEKDEEQLFSELGLEKAVVRYDVSDEELAFLYKNAAVFVFPSLYEGFGFPLLEAFASECPVCCSLCSSFPEVAGEAAYYFDPYSEESMRESVEKVLGSPALRQQLINKGKERLKLFSWEKTAQYTKKVYEEILGKV</sequence>
<feature type="domain" description="Glycosyl transferase family 1" evidence="2">
    <location>
        <begin position="186"/>
        <end position="344"/>
    </location>
</feature>
<gene>
    <name evidence="4" type="ORF">KDW03_03325</name>
</gene>
<dbReference type="Pfam" id="PF13439">
    <property type="entry name" value="Glyco_transf_4"/>
    <property type="match status" value="1"/>
</dbReference>
<accession>A0AAX3BF03</accession>
<dbReference type="CDD" id="cd03809">
    <property type="entry name" value="GT4_MtfB-like"/>
    <property type="match status" value="1"/>
</dbReference>
<reference evidence="4" key="1">
    <citation type="submission" date="2021-04" db="EMBL/GenBank/DDBJ databases">
        <authorList>
            <person name="Postec A."/>
        </authorList>
    </citation>
    <scope>NUCLEOTIDE SEQUENCE</scope>
    <source>
        <strain evidence="4">F1F22</strain>
    </source>
</reference>
<reference evidence="4" key="2">
    <citation type="submission" date="2022-06" db="EMBL/GenBank/DDBJ databases">
        <title>Thermospira aquatica gen. nov., sp. nov.</title>
        <authorList>
            <person name="Ben Ali Gam Z."/>
            <person name="Labat M."/>
        </authorList>
    </citation>
    <scope>NUCLEOTIDE SEQUENCE</scope>
    <source>
        <strain evidence="4">F1F22</strain>
    </source>
</reference>
<proteinExistence type="predicted"/>
<evidence type="ECO:0000313" key="5">
    <source>
        <dbReference type="Proteomes" id="UP001056539"/>
    </source>
</evidence>
<evidence type="ECO:0000256" key="1">
    <source>
        <dbReference type="ARBA" id="ARBA00022679"/>
    </source>
</evidence>
<keyword evidence="1" id="KW-0808">Transferase</keyword>
<dbReference type="PANTHER" id="PTHR46401:SF2">
    <property type="entry name" value="GLYCOSYLTRANSFERASE WBBK-RELATED"/>
    <property type="match status" value="1"/>
</dbReference>
<dbReference type="AlphaFoldDB" id="A0AAX3BF03"/>